<proteinExistence type="predicted"/>
<dbReference type="HOGENOM" id="CLU_122293_0_0_0"/>
<dbReference type="AlphaFoldDB" id="G8P285"/>
<dbReference type="OrthoDB" id="484536at2"/>
<name>G8P285_GRAMM</name>
<dbReference type="PANTHER" id="PTHR43167">
    <property type="entry name" value="PUTATIVE (AFU_ORTHOLOGUE AFUA_6G01830)-RELATED"/>
    <property type="match status" value="1"/>
</dbReference>
<dbReference type="SUPFAM" id="SSF53335">
    <property type="entry name" value="S-adenosyl-L-methionine-dependent methyltransferases"/>
    <property type="match status" value="1"/>
</dbReference>
<dbReference type="GO" id="GO:0032259">
    <property type="term" value="P:methylation"/>
    <property type="evidence" value="ECO:0007669"/>
    <property type="project" value="UniProtKB-KW"/>
</dbReference>
<dbReference type="InterPro" id="IPR029063">
    <property type="entry name" value="SAM-dependent_MTases_sf"/>
</dbReference>
<dbReference type="Pfam" id="PF13578">
    <property type="entry name" value="Methyltransf_24"/>
    <property type="match status" value="1"/>
</dbReference>
<dbReference type="GO" id="GO:0008168">
    <property type="term" value="F:methyltransferase activity"/>
    <property type="evidence" value="ECO:0007669"/>
    <property type="project" value="UniProtKB-KW"/>
</dbReference>
<dbReference type="PANTHER" id="PTHR43167:SF1">
    <property type="entry name" value="PUTATIVE (AFU_ORTHOLOGUE AFUA_6G01830)-RELATED"/>
    <property type="match status" value="1"/>
</dbReference>
<reference evidence="1 2" key="1">
    <citation type="submission" date="2011-11" db="EMBL/GenBank/DDBJ databases">
        <title>Complete sequence of Granulicella mallensis MP5ACTX8.</title>
        <authorList>
            <consortium name="US DOE Joint Genome Institute"/>
            <person name="Lucas S."/>
            <person name="Copeland A."/>
            <person name="Lapidus A."/>
            <person name="Cheng J.-F."/>
            <person name="Goodwin L."/>
            <person name="Pitluck S."/>
            <person name="Peters L."/>
            <person name="Lu M."/>
            <person name="Detter J.C."/>
            <person name="Han C."/>
            <person name="Tapia R."/>
            <person name="Land M."/>
            <person name="Hauser L."/>
            <person name="Kyrpides N."/>
            <person name="Ivanova N."/>
            <person name="Mikhailova N."/>
            <person name="Pagani I."/>
            <person name="Rawat S."/>
            <person name="Mannisto M."/>
            <person name="Haggblom M."/>
            <person name="Woyke T."/>
        </authorList>
    </citation>
    <scope>NUCLEOTIDE SEQUENCE [LARGE SCALE GENOMIC DNA]</scope>
    <source>
        <strain evidence="2">ATCC BAA-1857 / DSM 23137 / MP5ACTX8</strain>
    </source>
</reference>
<keyword evidence="1" id="KW-0808">Transferase</keyword>
<sequence>MEDLAYIVEPPQVSFIKEETIRLGFGMPSEPLVGTLLRTLAASKPAGRFLELGTGTGIATAWLLAGMDAASTLVSVDTDATVQAVAQAVLGNDPRLKLLLSDGFDYLGAQAPGSFDLVFADAMPGKYDGLEAALAVVRIGGFYVIDDMSPQPNWPEGHAAKVPALMEQLAQHQDFVLLPLVWSSGVAVAVRRS</sequence>
<dbReference type="eggNOG" id="COG4122">
    <property type="taxonomic scope" value="Bacteria"/>
</dbReference>
<accession>G8P285</accession>
<protein>
    <submittedName>
        <fullName evidence="1">O-methyltransferase family 3</fullName>
    </submittedName>
</protein>
<dbReference type="KEGG" id="gma:AciX8_3948"/>
<organism evidence="1 2">
    <name type="scientific">Granulicella mallensis (strain ATCC BAA-1857 / DSM 23137 / MP5ACTX8)</name>
    <dbReference type="NCBI Taxonomy" id="682795"/>
    <lineage>
        <taxon>Bacteria</taxon>
        <taxon>Pseudomonadati</taxon>
        <taxon>Acidobacteriota</taxon>
        <taxon>Terriglobia</taxon>
        <taxon>Terriglobales</taxon>
        <taxon>Acidobacteriaceae</taxon>
        <taxon>Granulicella</taxon>
    </lineage>
</organism>
<evidence type="ECO:0000313" key="2">
    <source>
        <dbReference type="Proteomes" id="UP000007113"/>
    </source>
</evidence>
<dbReference type="Proteomes" id="UP000007113">
    <property type="component" value="Chromosome"/>
</dbReference>
<keyword evidence="1" id="KW-0489">Methyltransferase</keyword>
<gene>
    <name evidence="1" type="ordered locus">AciX8_3948</name>
</gene>
<keyword evidence="2" id="KW-1185">Reference proteome</keyword>
<dbReference type="STRING" id="682795.AciX8_3948"/>
<dbReference type="CDD" id="cd02440">
    <property type="entry name" value="AdoMet_MTases"/>
    <property type="match status" value="1"/>
</dbReference>
<dbReference type="Gene3D" id="3.40.50.150">
    <property type="entry name" value="Vaccinia Virus protein VP39"/>
    <property type="match status" value="1"/>
</dbReference>
<dbReference type="EMBL" id="CP003130">
    <property type="protein sequence ID" value="AEU38231.1"/>
    <property type="molecule type" value="Genomic_DNA"/>
</dbReference>
<evidence type="ECO:0000313" key="1">
    <source>
        <dbReference type="EMBL" id="AEU38231.1"/>
    </source>
</evidence>